<accession>A0ABV0LJU1</accession>
<sequence length="194" mass="21207">MGVLRRCLRHEAVLFSSIGLLLRGRKDVPDDGVALPYAGPQRPMIVVFLVVSLVETGAFLLVDFGPVGDTLLLAAEIYTAAWLLGYLAALVTRPHVVSPHELRLRVGALFDLRVPLEDVESLTRRKETHASARGLIWGDEELVMGQSMETNVVAVLRRPVVATRPLGGTETVRVVKFFTEDPALAVQAFSAQRA</sequence>
<evidence type="ECO:0008006" key="5">
    <source>
        <dbReference type="Google" id="ProtNLM"/>
    </source>
</evidence>
<organism evidence="3 4">
    <name type="scientific">Amycolatopsis melonis</name>
    <dbReference type="NCBI Taxonomy" id="3156488"/>
    <lineage>
        <taxon>Bacteria</taxon>
        <taxon>Bacillati</taxon>
        <taxon>Actinomycetota</taxon>
        <taxon>Actinomycetes</taxon>
        <taxon>Pseudonocardiales</taxon>
        <taxon>Pseudonocardiaceae</taxon>
        <taxon>Amycolatopsis</taxon>
    </lineage>
</organism>
<dbReference type="EMBL" id="JBDZYD010000010">
    <property type="protein sequence ID" value="MEQ0562572.1"/>
    <property type="molecule type" value="Genomic_DNA"/>
</dbReference>
<evidence type="ECO:0000313" key="2">
    <source>
        <dbReference type="EMBL" id="MEQ0561504.1"/>
    </source>
</evidence>
<gene>
    <name evidence="2" type="ORF">ABJI51_20655</name>
    <name evidence="3" type="ORF">ABJI51_26125</name>
</gene>
<evidence type="ECO:0000313" key="4">
    <source>
        <dbReference type="Proteomes" id="UP001440984"/>
    </source>
</evidence>
<keyword evidence="1" id="KW-0812">Transmembrane</keyword>
<evidence type="ECO:0000256" key="1">
    <source>
        <dbReference type="SAM" id="Phobius"/>
    </source>
</evidence>
<keyword evidence="1" id="KW-0472">Membrane</keyword>
<feature type="transmembrane region" description="Helical" evidence="1">
    <location>
        <begin position="71"/>
        <end position="91"/>
    </location>
</feature>
<comment type="caution">
    <text evidence="3">The sequence shown here is derived from an EMBL/GenBank/DDBJ whole genome shotgun (WGS) entry which is preliminary data.</text>
</comment>
<evidence type="ECO:0000313" key="3">
    <source>
        <dbReference type="EMBL" id="MEQ0562572.1"/>
    </source>
</evidence>
<dbReference type="EMBL" id="JBDZYD010000007">
    <property type="protein sequence ID" value="MEQ0561504.1"/>
    <property type="molecule type" value="Genomic_DNA"/>
</dbReference>
<protein>
    <recommendedName>
        <fullName evidence="5">Integral membrane protein</fullName>
    </recommendedName>
</protein>
<proteinExistence type="predicted"/>
<keyword evidence="1" id="KW-1133">Transmembrane helix</keyword>
<dbReference type="RefSeq" id="WP_348952762.1">
    <property type="nucleotide sequence ID" value="NZ_JBDZYD010000007.1"/>
</dbReference>
<dbReference type="Proteomes" id="UP001440984">
    <property type="component" value="Unassembled WGS sequence"/>
</dbReference>
<keyword evidence="4" id="KW-1185">Reference proteome</keyword>
<feature type="transmembrane region" description="Helical" evidence="1">
    <location>
        <begin position="45"/>
        <end position="65"/>
    </location>
</feature>
<reference evidence="3 4" key="1">
    <citation type="submission" date="2024-05" db="EMBL/GenBank/DDBJ databases">
        <authorList>
            <person name="Zhao H."/>
            <person name="Xu Y."/>
            <person name="Lin S."/>
            <person name="Spain J.C."/>
            <person name="Zhou N.-Y."/>
        </authorList>
    </citation>
    <scope>NUCLEOTIDE SEQUENCE [LARGE SCALE GENOMIC DNA]</scope>
    <source>
        <strain evidence="3 4">NEAU-NG30</strain>
    </source>
</reference>
<name>A0ABV0LJU1_9PSEU</name>